<name>A0A3S4YV39_BARVI</name>
<organism evidence="1 2">
    <name type="scientific">Bartonella vinsonii</name>
    <name type="common">Rochalimaea vinsonii</name>
    <dbReference type="NCBI Taxonomy" id="33047"/>
    <lineage>
        <taxon>Bacteria</taxon>
        <taxon>Pseudomonadati</taxon>
        <taxon>Pseudomonadota</taxon>
        <taxon>Alphaproteobacteria</taxon>
        <taxon>Hyphomicrobiales</taxon>
        <taxon>Bartonellaceae</taxon>
        <taxon>Bartonella</taxon>
    </lineage>
</organism>
<dbReference type="EMBL" id="LR134529">
    <property type="protein sequence ID" value="VEJ45333.1"/>
    <property type="molecule type" value="Genomic_DNA"/>
</dbReference>
<gene>
    <name evidence="1" type="ORF">NCTC12905_00982</name>
</gene>
<protein>
    <submittedName>
        <fullName evidence="1">Uncharacterized homolog of phage Mu protein gp47</fullName>
    </submittedName>
</protein>
<dbReference type="PIRSF" id="PIRSF020481">
    <property type="entry name" value="BAP"/>
    <property type="match status" value="1"/>
</dbReference>
<evidence type="ECO:0000313" key="2">
    <source>
        <dbReference type="Proteomes" id="UP000274201"/>
    </source>
</evidence>
<dbReference type="RefSeq" id="WP_126603311.1">
    <property type="nucleotide sequence ID" value="NZ_LR134529.1"/>
</dbReference>
<evidence type="ECO:0000313" key="1">
    <source>
        <dbReference type="EMBL" id="VEJ45333.1"/>
    </source>
</evidence>
<proteinExistence type="predicted"/>
<dbReference type="STRING" id="1094497.BVwin_07390"/>
<dbReference type="Proteomes" id="UP000274201">
    <property type="component" value="Chromosome"/>
</dbReference>
<dbReference type="AlphaFoldDB" id="A0A3S4YV39"/>
<dbReference type="InterPro" id="IPR014507">
    <property type="entry name" value="Baseplate_assembly_J_pred"/>
</dbReference>
<accession>A0A3S4YV39</accession>
<sequence length="298" mass="33720">MTEFEQLPHLQFPLAQLPHPQLPLPQIIEELSVEAILQQKITRLTELLAAHHIPYNVEKTAYDPVVIQLQAAAYEELLLRQRINEVARDNLLEFARGTSLDHLGDFHGVTRLLDEDDERFRRRIRLNRQGHSTGGTAPRYQYFALSSDIHVKDAFVYRVGKSPLIHVALFSDSPSGVADEALIAKVQAALDEKHVKMTNDHILVKSAVQRIINVRADLWLLPDESPLVLEKAEQNLRAEWSRAQKLGRDLSLSWIISRLMVEGVHHVTLTQPCDDLLVAPDEAVAVGEIVLSERGRAY</sequence>
<reference evidence="1 2" key="1">
    <citation type="submission" date="2018-12" db="EMBL/GenBank/DDBJ databases">
        <authorList>
            <consortium name="Pathogen Informatics"/>
        </authorList>
    </citation>
    <scope>NUCLEOTIDE SEQUENCE [LARGE SCALE GENOMIC DNA]</scope>
    <source>
        <strain evidence="1 2">NCTC12905</strain>
    </source>
</reference>
<dbReference type="OrthoDB" id="9793802at2"/>